<organism evidence="7 8">
    <name type="scientific">Rhododendron griersonianum</name>
    <dbReference type="NCBI Taxonomy" id="479676"/>
    <lineage>
        <taxon>Eukaryota</taxon>
        <taxon>Viridiplantae</taxon>
        <taxon>Streptophyta</taxon>
        <taxon>Embryophyta</taxon>
        <taxon>Tracheophyta</taxon>
        <taxon>Spermatophyta</taxon>
        <taxon>Magnoliopsida</taxon>
        <taxon>eudicotyledons</taxon>
        <taxon>Gunneridae</taxon>
        <taxon>Pentapetalae</taxon>
        <taxon>asterids</taxon>
        <taxon>Ericales</taxon>
        <taxon>Ericaceae</taxon>
        <taxon>Ericoideae</taxon>
        <taxon>Rhodoreae</taxon>
        <taxon>Rhododendron</taxon>
    </lineage>
</organism>
<comment type="similarity">
    <text evidence="5">Belongs to the EXORDIUM family.</text>
</comment>
<evidence type="ECO:0000256" key="2">
    <source>
        <dbReference type="ARBA" id="ARBA00022523"/>
    </source>
</evidence>
<keyword evidence="3" id="KW-0964">Secreted</keyword>
<keyword evidence="6" id="KW-1133">Transmembrane helix</keyword>
<dbReference type="EMBL" id="JACTNZ010000002">
    <property type="protein sequence ID" value="KAG5561132.1"/>
    <property type="molecule type" value="Genomic_DNA"/>
</dbReference>
<dbReference type="Pfam" id="PF04674">
    <property type="entry name" value="Phi_1"/>
    <property type="match status" value="1"/>
</dbReference>
<evidence type="ECO:0000313" key="7">
    <source>
        <dbReference type="EMBL" id="KAG5561132.1"/>
    </source>
</evidence>
<keyword evidence="2" id="KW-0052">Apoplast</keyword>
<gene>
    <name evidence="7" type="ORF">RHGRI_004219</name>
</gene>
<keyword evidence="4" id="KW-0732">Signal</keyword>
<dbReference type="AlphaFoldDB" id="A0AAV6LAT2"/>
<dbReference type="PANTHER" id="PTHR31279">
    <property type="entry name" value="PROTEIN EXORDIUM-LIKE 5"/>
    <property type="match status" value="1"/>
</dbReference>
<evidence type="ECO:0000256" key="6">
    <source>
        <dbReference type="SAM" id="Phobius"/>
    </source>
</evidence>
<proteinExistence type="inferred from homology"/>
<evidence type="ECO:0000256" key="3">
    <source>
        <dbReference type="ARBA" id="ARBA00022525"/>
    </source>
</evidence>
<evidence type="ECO:0000256" key="5">
    <source>
        <dbReference type="ARBA" id="ARBA00023591"/>
    </source>
</evidence>
<comment type="caution">
    <text evidence="7">The sequence shown here is derived from an EMBL/GenBank/DDBJ whole genome shotgun (WGS) entry which is preliminary data.</text>
</comment>
<reference evidence="7" key="1">
    <citation type="submission" date="2020-08" db="EMBL/GenBank/DDBJ databases">
        <title>Plant Genome Project.</title>
        <authorList>
            <person name="Zhang R.-G."/>
        </authorList>
    </citation>
    <scope>NUCLEOTIDE SEQUENCE</scope>
    <source>
        <strain evidence="7">WSP0</strain>
        <tissue evidence="7">Leaf</tissue>
    </source>
</reference>
<keyword evidence="8" id="KW-1185">Reference proteome</keyword>
<feature type="transmembrane region" description="Helical" evidence="6">
    <location>
        <begin position="77"/>
        <end position="96"/>
    </location>
</feature>
<evidence type="ECO:0000313" key="8">
    <source>
        <dbReference type="Proteomes" id="UP000823749"/>
    </source>
</evidence>
<dbReference type="Proteomes" id="UP000823749">
    <property type="component" value="Chromosome 2"/>
</dbReference>
<dbReference type="GO" id="GO:0048046">
    <property type="term" value="C:apoplast"/>
    <property type="evidence" value="ECO:0007669"/>
    <property type="project" value="UniProtKB-SubCell"/>
</dbReference>
<sequence>MDYERHLSRKLMNLQAENEELLRRNETRVMKIEELMISNETVAKKVQELCANNHQLSKINEELVRSVALFEAKVLKLQLIFIVLLVMFFAICLGVSDKYYEKAKSKKSTLSLGSQILDEDYSLGKSLKQKHIKQLASKGDQMYAINMVMTAANVLVEGFCMTCGTHGSSKSSAPINDKHHKHAYIWVGNSETQCLDQCAWPFHQPIYGPQNPPLVAPNQDVGMDGMVINLASLLSGTGTNPFGKGYYQGEAGALMAFEYEVLELQISLIIWSNIRTKIRQPRQNEDLR</sequence>
<protein>
    <submittedName>
        <fullName evidence="7">Uncharacterized protein</fullName>
    </submittedName>
</protein>
<keyword evidence="6" id="KW-0472">Membrane</keyword>
<dbReference type="PANTHER" id="PTHR31279:SF54">
    <property type="entry name" value="PROTEIN EXORDIUM-RELATED"/>
    <property type="match status" value="1"/>
</dbReference>
<dbReference type="InterPro" id="IPR006766">
    <property type="entry name" value="EXORDIUM-like"/>
</dbReference>
<keyword evidence="6" id="KW-0812">Transmembrane</keyword>
<evidence type="ECO:0000256" key="4">
    <source>
        <dbReference type="ARBA" id="ARBA00022729"/>
    </source>
</evidence>
<accession>A0AAV6LAT2</accession>
<name>A0AAV6LAT2_9ERIC</name>
<comment type="subcellular location">
    <subcellularLocation>
        <location evidence="1">Secreted</location>
        <location evidence="1">Extracellular space</location>
        <location evidence="1">Apoplast</location>
    </subcellularLocation>
</comment>
<evidence type="ECO:0000256" key="1">
    <source>
        <dbReference type="ARBA" id="ARBA00004271"/>
    </source>
</evidence>